<dbReference type="STRING" id="1058.SAMN05421783_12083"/>
<evidence type="ECO:0000256" key="6">
    <source>
        <dbReference type="ARBA" id="ARBA00023266"/>
    </source>
</evidence>
<dbReference type="EMBL" id="FNNZ01000020">
    <property type="protein sequence ID" value="SDX31149.1"/>
    <property type="molecule type" value="Genomic_DNA"/>
</dbReference>
<evidence type="ECO:0000256" key="8">
    <source>
        <dbReference type="HAMAP-Rule" id="MF_00423"/>
    </source>
</evidence>
<evidence type="ECO:0000256" key="7">
    <source>
        <dbReference type="ARBA" id="ARBA00044507"/>
    </source>
</evidence>
<evidence type="ECO:0000256" key="3">
    <source>
        <dbReference type="ARBA" id="ARBA00022679"/>
    </source>
</evidence>
<dbReference type="Gene3D" id="3.90.1150.180">
    <property type="match status" value="1"/>
</dbReference>
<dbReference type="Pfam" id="PF12390">
    <property type="entry name" value="Se-cys_synth_N"/>
    <property type="match status" value="1"/>
</dbReference>
<dbReference type="InterPro" id="IPR015421">
    <property type="entry name" value="PyrdxlP-dep_Trfase_major"/>
</dbReference>
<sequence>MTAAPSNPLALLPSVDRFLSWPATAEPLAEHGRQATTAAVRDLLASLRGRIGAGELDPSTLTETALVEHLASLLAERGASRLRSVYNLTGTVLHTNLGRATLPEEAIAALVEAARHPCALEYDLETGGRGDRDDIVEGLLRELTGAEAATVVNNNAAAVFLLLNTLASRKEVLVSRGELVEIGGAFRIPDIMSRAGAKLREVGTTNRTHPHDFEAAIGPRTALLMKVHTSNYAIHGFTKAVPEAELIALAHRHERPFVVDLGSGTLVDLARYGLPPEPTPAASLEAGADLVTFSGDKLLGGPQAGILVGRADLIRRIKKNPLKRALRVGKLTLAALEAVLRLYRDPDRLTERLTTLRLLTRSEMEIRAQAHRLLPALQHALAAWPIQVTAASALSQIGSGSLPVDRLPSHALVMTPTTKRGGGLNRLEAALRGLPTPVIGRIADGSLRLDLRCLAPEAEGHFAGQLESLGLSEPKATTASTTTPPGRGQVEPMHEPHTPDRTRSNT</sequence>
<dbReference type="GO" id="GO:0001717">
    <property type="term" value="P:conversion of seryl-tRNAsec to selenocys-tRNAsec"/>
    <property type="evidence" value="ECO:0007669"/>
    <property type="project" value="UniProtKB-UniRule"/>
</dbReference>
<dbReference type="GO" id="GO:0001514">
    <property type="term" value="P:selenocysteine incorporation"/>
    <property type="evidence" value="ECO:0007669"/>
    <property type="project" value="UniProtKB-UniRule"/>
</dbReference>
<comment type="cofactor">
    <cofactor evidence="1 8 9">
        <name>pyridoxal 5'-phosphate</name>
        <dbReference type="ChEBI" id="CHEBI:597326"/>
    </cofactor>
</comment>
<name>A0A1H3AQM6_THIRO</name>
<feature type="modified residue" description="N6-(pyridoxal phosphate)lysine" evidence="8 9">
    <location>
        <position position="297"/>
    </location>
</feature>
<keyword evidence="5 8" id="KW-0648">Protein biosynthesis</keyword>
<evidence type="ECO:0000256" key="9">
    <source>
        <dbReference type="PIRSR" id="PIRSR618319-50"/>
    </source>
</evidence>
<dbReference type="GO" id="GO:0004125">
    <property type="term" value="F:L-seryl-tRNA(Sec) selenium transferase activity"/>
    <property type="evidence" value="ECO:0007669"/>
    <property type="project" value="UniProtKB-UniRule"/>
</dbReference>
<dbReference type="Pfam" id="PF03841">
    <property type="entry name" value="SelA"/>
    <property type="match status" value="1"/>
</dbReference>
<feature type="region of interest" description="Disordered" evidence="10">
    <location>
        <begin position="466"/>
        <end position="506"/>
    </location>
</feature>
<dbReference type="RefSeq" id="WP_093035680.1">
    <property type="nucleotide sequence ID" value="NZ_FNNZ01000020.1"/>
</dbReference>
<evidence type="ECO:0000313" key="13">
    <source>
        <dbReference type="Proteomes" id="UP000198816"/>
    </source>
</evidence>
<gene>
    <name evidence="8" type="primary">selA</name>
    <name evidence="12" type="ORF">SAMN05421783_12083</name>
</gene>
<evidence type="ECO:0000256" key="2">
    <source>
        <dbReference type="ARBA" id="ARBA00022490"/>
    </source>
</evidence>
<dbReference type="AlphaFoldDB" id="A0A1H3AQM6"/>
<organism evidence="12 13">
    <name type="scientific">Thiocapsa roseopersicina</name>
    <dbReference type="NCBI Taxonomy" id="1058"/>
    <lineage>
        <taxon>Bacteria</taxon>
        <taxon>Pseudomonadati</taxon>
        <taxon>Pseudomonadota</taxon>
        <taxon>Gammaproteobacteria</taxon>
        <taxon>Chromatiales</taxon>
        <taxon>Chromatiaceae</taxon>
        <taxon>Thiocapsa</taxon>
    </lineage>
</organism>
<keyword evidence="2 8" id="KW-0963">Cytoplasm</keyword>
<comment type="function">
    <text evidence="8">Converts seryl-tRNA(Sec) to selenocysteinyl-tRNA(Sec) required for selenoprotein biosynthesis.</text>
</comment>
<dbReference type="HAMAP" id="MF_00423">
    <property type="entry name" value="SelA"/>
    <property type="match status" value="1"/>
</dbReference>
<comment type="similarity">
    <text evidence="7 8">Belongs to the SelA family.</text>
</comment>
<evidence type="ECO:0000256" key="4">
    <source>
        <dbReference type="ARBA" id="ARBA00022898"/>
    </source>
</evidence>
<comment type="subcellular location">
    <subcellularLocation>
        <location evidence="8">Cytoplasm</location>
    </subcellularLocation>
</comment>
<comment type="catalytic activity">
    <reaction evidence="8">
        <text>L-seryl-tRNA(Sec) + selenophosphate + H(+) = L-selenocysteinyl-tRNA(Sec) + phosphate</text>
        <dbReference type="Rhea" id="RHEA:22728"/>
        <dbReference type="Rhea" id="RHEA-COMP:9742"/>
        <dbReference type="Rhea" id="RHEA-COMP:9743"/>
        <dbReference type="ChEBI" id="CHEBI:15378"/>
        <dbReference type="ChEBI" id="CHEBI:16144"/>
        <dbReference type="ChEBI" id="CHEBI:43474"/>
        <dbReference type="ChEBI" id="CHEBI:78533"/>
        <dbReference type="ChEBI" id="CHEBI:78573"/>
        <dbReference type="EC" id="2.9.1.1"/>
    </reaction>
</comment>
<protein>
    <recommendedName>
        <fullName evidence="8">L-seryl-tRNA(Sec) selenium transferase</fullName>
        <ecNumber evidence="8">2.9.1.1</ecNumber>
    </recommendedName>
    <alternativeName>
        <fullName evidence="8">Selenocysteine synthase</fullName>
        <shortName evidence="8">Sec synthase</shortName>
    </alternativeName>
    <alternativeName>
        <fullName evidence="8">Selenocysteinyl-tRNA(Sec) synthase</fullName>
    </alternativeName>
</protein>
<dbReference type="EC" id="2.9.1.1" evidence="8"/>
<keyword evidence="4 8" id="KW-0663">Pyridoxal phosphate</keyword>
<dbReference type="SUPFAM" id="SSF53383">
    <property type="entry name" value="PLP-dependent transferases"/>
    <property type="match status" value="1"/>
</dbReference>
<comment type="pathway">
    <text evidence="8">Aminoacyl-tRNA biosynthesis; selenocysteinyl-tRNA(Sec) biosynthesis; selenocysteinyl-tRNA(Sec) from L-seryl-tRNA(Sec) (bacterial route): step 1/1.</text>
</comment>
<dbReference type="Gene3D" id="3.40.640.10">
    <property type="entry name" value="Type I PLP-dependent aspartate aminotransferase-like (Major domain)"/>
    <property type="match status" value="1"/>
</dbReference>
<feature type="compositionally biased region" description="Low complexity" evidence="10">
    <location>
        <begin position="476"/>
        <end position="485"/>
    </location>
</feature>
<dbReference type="UniPathway" id="UPA00906">
    <property type="reaction ID" value="UER00896"/>
</dbReference>
<dbReference type="InterPro" id="IPR004534">
    <property type="entry name" value="SelA_trans"/>
</dbReference>
<dbReference type="NCBIfam" id="TIGR00474">
    <property type="entry name" value="selA"/>
    <property type="match status" value="1"/>
</dbReference>
<dbReference type="Proteomes" id="UP000198816">
    <property type="component" value="Unassembled WGS sequence"/>
</dbReference>
<dbReference type="PANTHER" id="PTHR32328:SF0">
    <property type="entry name" value="L-SERYL-TRNA(SEC) SELENIUM TRANSFERASE"/>
    <property type="match status" value="1"/>
</dbReference>
<evidence type="ECO:0000313" key="12">
    <source>
        <dbReference type="EMBL" id="SDX31149.1"/>
    </source>
</evidence>
<feature type="domain" description="L-seryl-tRNA selenium transferase N-terminal" evidence="11">
    <location>
        <begin position="9"/>
        <end position="48"/>
    </location>
</feature>
<dbReference type="InterPro" id="IPR015424">
    <property type="entry name" value="PyrdxlP-dep_Trfase"/>
</dbReference>
<keyword evidence="3 8" id="KW-0808">Transferase</keyword>
<dbReference type="PANTHER" id="PTHR32328">
    <property type="entry name" value="L-SERYL-TRNA(SEC) SELENIUM TRANSFERASE"/>
    <property type="match status" value="1"/>
</dbReference>
<proteinExistence type="inferred from homology"/>
<dbReference type="GO" id="GO:0005737">
    <property type="term" value="C:cytoplasm"/>
    <property type="evidence" value="ECO:0007669"/>
    <property type="project" value="UniProtKB-SubCell"/>
</dbReference>
<evidence type="ECO:0000256" key="10">
    <source>
        <dbReference type="SAM" id="MobiDB-lite"/>
    </source>
</evidence>
<evidence type="ECO:0000259" key="11">
    <source>
        <dbReference type="Pfam" id="PF12390"/>
    </source>
</evidence>
<reference evidence="13" key="1">
    <citation type="submission" date="2016-10" db="EMBL/GenBank/DDBJ databases">
        <authorList>
            <person name="Varghese N."/>
            <person name="Submissions S."/>
        </authorList>
    </citation>
    <scope>NUCLEOTIDE SEQUENCE [LARGE SCALE GENOMIC DNA]</scope>
    <source>
        <strain evidence="13">DSM 217</strain>
    </source>
</reference>
<dbReference type="OrthoDB" id="9787096at2"/>
<dbReference type="InterPro" id="IPR025862">
    <property type="entry name" value="SelA_trans_N_dom"/>
</dbReference>
<dbReference type="InterPro" id="IPR018319">
    <property type="entry name" value="SelA-like"/>
</dbReference>
<keyword evidence="13" id="KW-1185">Reference proteome</keyword>
<dbReference type="FunFam" id="3.40.640.10:FF:000028">
    <property type="entry name" value="L-seryl-tRNA(Sec) selenium transferase"/>
    <property type="match status" value="1"/>
</dbReference>
<feature type="compositionally biased region" description="Basic and acidic residues" evidence="10">
    <location>
        <begin position="492"/>
        <end position="506"/>
    </location>
</feature>
<keyword evidence="6 8" id="KW-0711">Selenium</keyword>
<evidence type="ECO:0000256" key="1">
    <source>
        <dbReference type="ARBA" id="ARBA00001933"/>
    </source>
</evidence>
<evidence type="ECO:0000256" key="5">
    <source>
        <dbReference type="ARBA" id="ARBA00022917"/>
    </source>
</evidence>
<accession>A0A1H3AQM6</accession>